<dbReference type="Proteomes" id="UP001621512">
    <property type="component" value="Chromosome"/>
</dbReference>
<keyword evidence="4" id="KW-0032">Aminotransferase</keyword>
<dbReference type="Gene3D" id="3.90.1150.10">
    <property type="entry name" value="Aspartate Aminotransferase, domain 1"/>
    <property type="match status" value="1"/>
</dbReference>
<evidence type="ECO:0000313" key="4">
    <source>
        <dbReference type="EMBL" id="WTW24948.1"/>
    </source>
</evidence>
<dbReference type="InterPro" id="IPR015421">
    <property type="entry name" value="PyrdxlP-dep_Trfase_major"/>
</dbReference>
<keyword evidence="5" id="KW-1185">Reference proteome</keyword>
<name>A0ABZ1MHZ9_STREF</name>
<dbReference type="Pfam" id="PF00202">
    <property type="entry name" value="Aminotran_3"/>
    <property type="match status" value="1"/>
</dbReference>
<dbReference type="CDD" id="cd00610">
    <property type="entry name" value="OAT_like"/>
    <property type="match status" value="1"/>
</dbReference>
<proteinExistence type="inferred from homology"/>
<evidence type="ECO:0000313" key="5">
    <source>
        <dbReference type="Proteomes" id="UP001621512"/>
    </source>
</evidence>
<dbReference type="PANTHER" id="PTHR11986">
    <property type="entry name" value="AMINOTRANSFERASE CLASS III"/>
    <property type="match status" value="1"/>
</dbReference>
<dbReference type="RefSeq" id="WP_405504393.1">
    <property type="nucleotide sequence ID" value="NZ_CP108341.1"/>
</dbReference>
<dbReference type="SUPFAM" id="SSF53383">
    <property type="entry name" value="PLP-dependent transferases"/>
    <property type="match status" value="1"/>
</dbReference>
<comment type="similarity">
    <text evidence="3">Belongs to the class-III pyridoxal-phosphate-dependent aminotransferase family.</text>
</comment>
<dbReference type="InterPro" id="IPR005814">
    <property type="entry name" value="Aminotrans_3"/>
</dbReference>
<sequence>MAAPYARVGEPRTPRPLPDAETLRVRDRRHVWHTWTPLDADRSALTLSHGSGHHVWDIEGRAYLDASALNSTCGYAHPDIVRAIAEQAARLHHADLSVASHEPVGVLAERLAGHAPPGLDKTLFVNSGSEGFDAAVMMAVSHWAHLGRPRPRIVTFARGYQGATLLSRSLSTLPRNRHLLDTPLPVTRVELPDEPRALRHPGALSALLSAFEEAVGHDPDDLPAAVVVEPFLNVGGAVVLPPGFLRGLRALCDATGALLVLDEVFTAYGRSGRMFACQREDVVPDIIVSSKGLTGGYVPLAAVTVHNRVYDTFAADPVIGGLRYGHTTSGHAVACAAALATLDMLEKLRLPERAEELGACLLRRLASLAGAPGVTDVRGLGLIAVVETDSEGRADRILARARDCGLLLRRIGSAVVAVPPLVIDDEGVAAVADGLAEAVAYTAD</sequence>
<dbReference type="GO" id="GO:0008483">
    <property type="term" value="F:transaminase activity"/>
    <property type="evidence" value="ECO:0007669"/>
    <property type="project" value="UniProtKB-KW"/>
</dbReference>
<gene>
    <name evidence="4" type="ORF">OHU35_02365</name>
</gene>
<evidence type="ECO:0000256" key="3">
    <source>
        <dbReference type="RuleBase" id="RU003560"/>
    </source>
</evidence>
<dbReference type="Gene3D" id="3.40.640.10">
    <property type="entry name" value="Type I PLP-dependent aspartate aminotransferase-like (Major domain)"/>
    <property type="match status" value="1"/>
</dbReference>
<dbReference type="InterPro" id="IPR015422">
    <property type="entry name" value="PyrdxlP-dep_Trfase_small"/>
</dbReference>
<dbReference type="InterPro" id="IPR050103">
    <property type="entry name" value="Class-III_PLP-dep_AT"/>
</dbReference>
<dbReference type="InterPro" id="IPR049704">
    <property type="entry name" value="Aminotrans_3_PPA_site"/>
</dbReference>
<comment type="cofactor">
    <cofactor evidence="1">
        <name>pyridoxal 5'-phosphate</name>
        <dbReference type="ChEBI" id="CHEBI:597326"/>
    </cofactor>
</comment>
<accession>A0ABZ1MHZ9</accession>
<protein>
    <submittedName>
        <fullName evidence="4">Aminotransferase class III-fold pyridoxal phosphate-dependent enzyme</fullName>
    </submittedName>
</protein>
<dbReference type="PROSITE" id="PS00600">
    <property type="entry name" value="AA_TRANSFER_CLASS_3"/>
    <property type="match status" value="1"/>
</dbReference>
<evidence type="ECO:0000256" key="1">
    <source>
        <dbReference type="ARBA" id="ARBA00001933"/>
    </source>
</evidence>
<dbReference type="EMBL" id="CP108341">
    <property type="protein sequence ID" value="WTW24948.1"/>
    <property type="molecule type" value="Genomic_DNA"/>
</dbReference>
<dbReference type="PIRSF" id="PIRSF000521">
    <property type="entry name" value="Transaminase_4ab_Lys_Orn"/>
    <property type="match status" value="1"/>
</dbReference>
<keyword evidence="4" id="KW-0808">Transferase</keyword>
<dbReference type="InterPro" id="IPR015424">
    <property type="entry name" value="PyrdxlP-dep_Trfase"/>
</dbReference>
<organism evidence="4 5">
    <name type="scientific">Streptomyces purpurascens</name>
    <dbReference type="NCBI Taxonomy" id="1924"/>
    <lineage>
        <taxon>Bacteria</taxon>
        <taxon>Bacillati</taxon>
        <taxon>Actinomycetota</taxon>
        <taxon>Actinomycetes</taxon>
        <taxon>Kitasatosporales</taxon>
        <taxon>Streptomycetaceae</taxon>
        <taxon>Streptomyces</taxon>
    </lineage>
</organism>
<evidence type="ECO:0000256" key="2">
    <source>
        <dbReference type="ARBA" id="ARBA00022898"/>
    </source>
</evidence>
<reference evidence="4 5" key="1">
    <citation type="submission" date="2022-10" db="EMBL/GenBank/DDBJ databases">
        <title>The complete genomes of actinobacterial strains from the NBC collection.</title>
        <authorList>
            <person name="Joergensen T.S."/>
            <person name="Alvarez Arevalo M."/>
            <person name="Sterndorff E.B."/>
            <person name="Faurdal D."/>
            <person name="Vuksanovic O."/>
            <person name="Mourched A.-S."/>
            <person name="Charusanti P."/>
            <person name="Shaw S."/>
            <person name="Blin K."/>
            <person name="Weber T."/>
        </authorList>
    </citation>
    <scope>NUCLEOTIDE SEQUENCE [LARGE SCALE GENOMIC DNA]</scope>
    <source>
        <strain evidence="4 5">NBC_00017</strain>
    </source>
</reference>
<keyword evidence="2 3" id="KW-0663">Pyridoxal phosphate</keyword>